<reference evidence="2 3" key="1">
    <citation type="submission" date="2020-03" db="EMBL/GenBank/DDBJ databases">
        <title>Bradyrhizobium diversity isolated from nodules of Indigofera sp.</title>
        <authorList>
            <person name="Klepa M."/>
            <person name="Helene L."/>
            <person name="Hungria M."/>
        </authorList>
    </citation>
    <scope>NUCLEOTIDE SEQUENCE [LARGE SCALE GENOMIC DNA]</scope>
    <source>
        <strain evidence="2 3">WSM 1791</strain>
    </source>
</reference>
<sequence length="86" mass="9477">MSSFVKVQNCDKERRRTIAIEQPITVRVEHGGIPQGIIDRQSDKLAEKDSGRAARSTAAQIARVERFQQQSPQRAARAGSTNGFPA</sequence>
<evidence type="ECO:0000313" key="3">
    <source>
        <dbReference type="Proteomes" id="UP000544122"/>
    </source>
</evidence>
<proteinExistence type="predicted"/>
<protein>
    <submittedName>
        <fullName evidence="2">Uncharacterized protein</fullName>
    </submittedName>
</protein>
<evidence type="ECO:0000256" key="1">
    <source>
        <dbReference type="SAM" id="MobiDB-lite"/>
    </source>
</evidence>
<dbReference type="RefSeq" id="WP_171583106.1">
    <property type="nucleotide sequence ID" value="NZ_JAAVLX010000012.1"/>
</dbReference>
<gene>
    <name evidence="2" type="ORF">HCN58_30955</name>
</gene>
<dbReference type="EMBL" id="JAAVLX010000012">
    <property type="protein sequence ID" value="NOJ43917.1"/>
    <property type="molecule type" value="Genomic_DNA"/>
</dbReference>
<comment type="caution">
    <text evidence="2">The sequence shown here is derived from an EMBL/GenBank/DDBJ whole genome shotgun (WGS) entry which is preliminary data.</text>
</comment>
<feature type="compositionally biased region" description="Polar residues" evidence="1">
    <location>
        <begin position="67"/>
        <end position="86"/>
    </location>
</feature>
<accession>A0A7Y4GZ60</accession>
<dbReference type="Proteomes" id="UP000544122">
    <property type="component" value="Unassembled WGS sequence"/>
</dbReference>
<dbReference type="AlphaFoldDB" id="A0A7Y4GZ60"/>
<feature type="region of interest" description="Disordered" evidence="1">
    <location>
        <begin position="39"/>
        <end position="86"/>
    </location>
</feature>
<evidence type="ECO:0000313" key="2">
    <source>
        <dbReference type="EMBL" id="NOJ43917.1"/>
    </source>
</evidence>
<organism evidence="2 3">
    <name type="scientific">Bradyrhizobium australiense</name>
    <dbReference type="NCBI Taxonomy" id="2721161"/>
    <lineage>
        <taxon>Bacteria</taxon>
        <taxon>Pseudomonadati</taxon>
        <taxon>Pseudomonadota</taxon>
        <taxon>Alphaproteobacteria</taxon>
        <taxon>Hyphomicrobiales</taxon>
        <taxon>Nitrobacteraceae</taxon>
        <taxon>Bradyrhizobium</taxon>
    </lineage>
</organism>
<keyword evidence="3" id="KW-1185">Reference proteome</keyword>
<name>A0A7Y4GZ60_9BRAD</name>
<feature type="compositionally biased region" description="Basic and acidic residues" evidence="1">
    <location>
        <begin position="40"/>
        <end position="52"/>
    </location>
</feature>